<dbReference type="Pfam" id="PF00581">
    <property type="entry name" value="Rhodanese"/>
    <property type="match status" value="1"/>
</dbReference>
<dbReference type="PANTHER" id="PTHR45510:SF1">
    <property type="entry name" value="RHODANESE-LIKE DOMAIN-CONTAINING PROTEIN 10"/>
    <property type="match status" value="1"/>
</dbReference>
<dbReference type="InterPro" id="IPR001763">
    <property type="entry name" value="Rhodanese-like_dom"/>
</dbReference>
<dbReference type="Proteomes" id="UP001370490">
    <property type="component" value="Unassembled WGS sequence"/>
</dbReference>
<dbReference type="CDD" id="cd00158">
    <property type="entry name" value="RHOD"/>
    <property type="match status" value="1"/>
</dbReference>
<sequence length="222" mass="24675">MAISLSQLYTSTVKQSQTLKPAQRFKKLRPRPSSLQVKAVASGAKQLIQSGKVRAVMPKEAFSLMNFEGFVLLDIRPEWEREKALVSGSLHVPLFVKDLDNSPITLLKKWVHFGYIGLWTGQNFTTINSEFLCQVENAIPDKDAKLLVACGEGLRSMMAASRLHEGGYRNLAWLAGGFNRSREGDFPNVEGNEKLEYATIGGVSYIFLQLLILLQAVGKKDS</sequence>
<name>A0AAN8W887_9MAGN</name>
<dbReference type="InterPro" id="IPR036873">
    <property type="entry name" value="Rhodanese-like_dom_sf"/>
</dbReference>
<dbReference type="PROSITE" id="PS50206">
    <property type="entry name" value="RHODANESE_3"/>
    <property type="match status" value="1"/>
</dbReference>
<dbReference type="InterPro" id="IPR044614">
    <property type="entry name" value="STR10"/>
</dbReference>
<dbReference type="FunFam" id="3.40.250.10:FF:000047">
    <property type="entry name" value="Rhodanese-like domain-containing protein 10"/>
    <property type="match status" value="1"/>
</dbReference>
<evidence type="ECO:0000313" key="2">
    <source>
        <dbReference type="EMBL" id="KAK6943492.1"/>
    </source>
</evidence>
<dbReference type="EMBL" id="JBAMMX010000003">
    <property type="protein sequence ID" value="KAK6943492.1"/>
    <property type="molecule type" value="Genomic_DNA"/>
</dbReference>
<accession>A0AAN8W887</accession>
<dbReference type="GO" id="GO:0009507">
    <property type="term" value="C:chloroplast"/>
    <property type="evidence" value="ECO:0007669"/>
    <property type="project" value="TreeGrafter"/>
</dbReference>
<protein>
    <submittedName>
        <fullName evidence="2">Rhodanese-like domain</fullName>
    </submittedName>
</protein>
<dbReference type="SUPFAM" id="SSF52821">
    <property type="entry name" value="Rhodanese/Cell cycle control phosphatase"/>
    <property type="match status" value="1"/>
</dbReference>
<feature type="domain" description="Rhodanese" evidence="1">
    <location>
        <begin position="66"/>
        <end position="190"/>
    </location>
</feature>
<dbReference type="Gene3D" id="3.40.250.10">
    <property type="entry name" value="Rhodanese-like domain"/>
    <property type="match status" value="1"/>
</dbReference>
<gene>
    <name evidence="2" type="ORF">RJ641_024594</name>
</gene>
<reference evidence="2 3" key="1">
    <citation type="submission" date="2023-12" db="EMBL/GenBank/DDBJ databases">
        <title>A high-quality genome assembly for Dillenia turbinata (Dilleniales).</title>
        <authorList>
            <person name="Chanderbali A."/>
        </authorList>
    </citation>
    <scope>NUCLEOTIDE SEQUENCE [LARGE SCALE GENOMIC DNA]</scope>
    <source>
        <strain evidence="2">LSX21</strain>
        <tissue evidence="2">Leaf</tissue>
    </source>
</reference>
<evidence type="ECO:0000259" key="1">
    <source>
        <dbReference type="PROSITE" id="PS50206"/>
    </source>
</evidence>
<dbReference type="SMART" id="SM00450">
    <property type="entry name" value="RHOD"/>
    <property type="match status" value="1"/>
</dbReference>
<dbReference type="AlphaFoldDB" id="A0AAN8W887"/>
<comment type="caution">
    <text evidence="2">The sequence shown here is derived from an EMBL/GenBank/DDBJ whole genome shotgun (WGS) entry which is preliminary data.</text>
</comment>
<keyword evidence="3" id="KW-1185">Reference proteome</keyword>
<organism evidence="2 3">
    <name type="scientific">Dillenia turbinata</name>
    <dbReference type="NCBI Taxonomy" id="194707"/>
    <lineage>
        <taxon>Eukaryota</taxon>
        <taxon>Viridiplantae</taxon>
        <taxon>Streptophyta</taxon>
        <taxon>Embryophyta</taxon>
        <taxon>Tracheophyta</taxon>
        <taxon>Spermatophyta</taxon>
        <taxon>Magnoliopsida</taxon>
        <taxon>eudicotyledons</taxon>
        <taxon>Gunneridae</taxon>
        <taxon>Pentapetalae</taxon>
        <taxon>Dilleniales</taxon>
        <taxon>Dilleniaceae</taxon>
        <taxon>Dillenia</taxon>
    </lineage>
</organism>
<dbReference type="PANTHER" id="PTHR45510">
    <property type="entry name" value="RHODANESE-LIKE DOMAIN-CONTAINING PROTEIN 10"/>
    <property type="match status" value="1"/>
</dbReference>
<evidence type="ECO:0000313" key="3">
    <source>
        <dbReference type="Proteomes" id="UP001370490"/>
    </source>
</evidence>
<proteinExistence type="predicted"/>